<comment type="caution">
    <text evidence="4">The sequence shown here is derived from an EMBL/GenBank/DDBJ whole genome shotgun (WGS) entry which is preliminary data.</text>
</comment>
<evidence type="ECO:0000256" key="2">
    <source>
        <dbReference type="ARBA" id="ARBA00022857"/>
    </source>
</evidence>
<dbReference type="Proteomes" id="UP001201980">
    <property type="component" value="Unassembled WGS sequence"/>
</dbReference>
<name>A0AAD5RQZ4_9PEZI</name>
<keyword evidence="5" id="KW-1185">Reference proteome</keyword>
<evidence type="ECO:0000256" key="3">
    <source>
        <dbReference type="ARBA" id="ARBA00023002"/>
    </source>
</evidence>
<dbReference type="Gene3D" id="3.40.50.720">
    <property type="entry name" value="NAD(P)-binding Rossmann-like Domain"/>
    <property type="match status" value="1"/>
</dbReference>
<dbReference type="InterPro" id="IPR036291">
    <property type="entry name" value="NAD(P)-bd_dom_sf"/>
</dbReference>
<keyword evidence="2" id="KW-0521">NADP</keyword>
<accession>A0AAD5RQZ4</accession>
<dbReference type="PROSITE" id="PS00061">
    <property type="entry name" value="ADH_SHORT"/>
    <property type="match status" value="1"/>
</dbReference>
<dbReference type="InterPro" id="IPR020904">
    <property type="entry name" value="Sc_DH/Rdtase_CS"/>
</dbReference>
<gene>
    <name evidence="4" type="ORF">MKZ38_001635</name>
</gene>
<evidence type="ECO:0000313" key="5">
    <source>
        <dbReference type="Proteomes" id="UP001201980"/>
    </source>
</evidence>
<dbReference type="GO" id="GO:0005737">
    <property type="term" value="C:cytoplasm"/>
    <property type="evidence" value="ECO:0007669"/>
    <property type="project" value="TreeGrafter"/>
</dbReference>
<evidence type="ECO:0000313" key="4">
    <source>
        <dbReference type="EMBL" id="KAJ2901615.1"/>
    </source>
</evidence>
<keyword evidence="3" id="KW-0560">Oxidoreductase</keyword>
<sequence length="298" mass="32500">MAQIQVREDVLAKLRGKTVIVTGGANGIGKAAVLRLAELGAKIVIGDLDAKSGESVLQTLGGAAVFQQTDVTRWESLQSLFDLARRKYGDIDAVFANAGLPEREPFLYEDKLDANGDLMEPDFRVIDVNLNGVLRTAKLALHHFAKNKSPGGVLVITGSAASYFPSAPIIRYGAAKHALLGFMRATAAMSSPRNVRVNVVAPWMTETDFSSEVTEIWGDLPKNTVKEVADALCVAAADETLHGRCLYVAKEIVDFELPLHETRESWMSPKQARWFEQGRRKLAEGMGLPGTHYLEGKH</sequence>
<dbReference type="GO" id="GO:0016616">
    <property type="term" value="F:oxidoreductase activity, acting on the CH-OH group of donors, NAD or NADP as acceptor"/>
    <property type="evidence" value="ECO:0007669"/>
    <property type="project" value="TreeGrafter"/>
</dbReference>
<dbReference type="PANTHER" id="PTHR44229">
    <property type="entry name" value="15-HYDROXYPROSTAGLANDIN DEHYDROGENASE [NAD(+)]"/>
    <property type="match status" value="1"/>
</dbReference>
<dbReference type="EMBL" id="JAKWBI020000145">
    <property type="protein sequence ID" value="KAJ2901615.1"/>
    <property type="molecule type" value="Genomic_DNA"/>
</dbReference>
<reference evidence="4" key="1">
    <citation type="submission" date="2022-07" db="EMBL/GenBank/DDBJ databases">
        <title>Draft genome sequence of Zalerion maritima ATCC 34329, a (micro)plastics degrading marine fungus.</title>
        <authorList>
            <person name="Paco A."/>
            <person name="Goncalves M.F.M."/>
            <person name="Rocha-Santos T.A.P."/>
            <person name="Alves A."/>
        </authorList>
    </citation>
    <scope>NUCLEOTIDE SEQUENCE</scope>
    <source>
        <strain evidence="4">ATCC 34329</strain>
    </source>
</reference>
<evidence type="ECO:0000256" key="1">
    <source>
        <dbReference type="ARBA" id="ARBA00006484"/>
    </source>
</evidence>
<dbReference type="InterPro" id="IPR002347">
    <property type="entry name" value="SDR_fam"/>
</dbReference>
<organism evidence="4 5">
    <name type="scientific">Zalerion maritima</name>
    <dbReference type="NCBI Taxonomy" id="339359"/>
    <lineage>
        <taxon>Eukaryota</taxon>
        <taxon>Fungi</taxon>
        <taxon>Dikarya</taxon>
        <taxon>Ascomycota</taxon>
        <taxon>Pezizomycotina</taxon>
        <taxon>Sordariomycetes</taxon>
        <taxon>Lulworthiomycetidae</taxon>
        <taxon>Lulworthiales</taxon>
        <taxon>Lulworthiaceae</taxon>
        <taxon>Zalerion</taxon>
    </lineage>
</organism>
<comment type="similarity">
    <text evidence="1">Belongs to the short-chain dehydrogenases/reductases (SDR) family.</text>
</comment>
<dbReference type="PANTHER" id="PTHR44229:SF4">
    <property type="entry name" value="15-HYDROXYPROSTAGLANDIN DEHYDROGENASE [NAD(+)]"/>
    <property type="match status" value="1"/>
</dbReference>
<dbReference type="AlphaFoldDB" id="A0AAD5RQZ4"/>
<dbReference type="Pfam" id="PF00106">
    <property type="entry name" value="adh_short"/>
    <property type="match status" value="1"/>
</dbReference>
<protein>
    <submittedName>
        <fullName evidence="4">Uncharacterized protein</fullName>
    </submittedName>
</protein>
<dbReference type="PRINTS" id="PR00081">
    <property type="entry name" value="GDHRDH"/>
</dbReference>
<dbReference type="SUPFAM" id="SSF51735">
    <property type="entry name" value="NAD(P)-binding Rossmann-fold domains"/>
    <property type="match status" value="1"/>
</dbReference>
<proteinExistence type="inferred from homology"/>